<dbReference type="PANTHER" id="PTHR14695">
    <property type="entry name" value="SHC SH2-DOMAIN BINDING PROTEIN 1-RELATED"/>
    <property type="match status" value="1"/>
</dbReference>
<sequence length="621" mass="70124">MAGLGPRERAERPEPAPTREDEDTCSDYGSRDKPGTALGRTVPDGNALFPDIFRTDHLLFYERFKAYQDYILADCKASEVKEFTAEYLEKVLEPSGWQAVWHTNVFEVLVEVVDVEYSALKAVVQLCEPFLCESQVSTFTLECMQELLELKERRIPLQELWVVYDESGEFDQTALAVEHVRFFYECIWRTWDEEEEDDFDYFVRCVEPRLRLHYDILEHRVPSGLVADYHNYLSQCEELYRKFLDVRNNITSSDSDSEVENVSMVEGLKLYEKIEHLKQKLKLIENPLLRYVFGYQKYSGLQAKGQRPTGIKITHVVSLTVMASLLQSLIRDKLCPESCGEELEIQFHSDPLAAVNACYEGDTVIICPGHYVVDGVFCIADSIEVEGYGLPDDIVIEKQGKGDNFVDCTGANIKISNLKLVQHDAVEGILNVHQGKTTLENCVLQCETTGITVRTSAELLMKNSDLYGAKNFLDEHYDIPKISMANNVIHNNEGYGVVLVKPSVTSDVKDASADRTAGNAQSTQSSDERAHVEAFSQELLPECVADELELCKQAEISEGNDEIVCELGATSAKKSQMHRKRLSELGITEADDNLMSQEMFVSIVGNQFKWNGKGSFGTFLF</sequence>
<dbReference type="Gene3D" id="2.160.20.10">
    <property type="entry name" value="Single-stranded right-handed beta-helix, Pectin lyase-like"/>
    <property type="match status" value="1"/>
</dbReference>
<dbReference type="InterPro" id="IPR057508">
    <property type="entry name" value="SHCBP-like_N"/>
</dbReference>
<protein>
    <recommendedName>
        <fullName evidence="2">SHC SH2 domain-containing protein</fullName>
    </recommendedName>
</protein>
<dbReference type="GO" id="GO:0008543">
    <property type="term" value="P:fibroblast growth factor receptor signaling pathway"/>
    <property type="evidence" value="ECO:0007669"/>
    <property type="project" value="TreeGrafter"/>
</dbReference>
<feature type="region of interest" description="Disordered" evidence="1">
    <location>
        <begin position="1"/>
        <end position="40"/>
    </location>
</feature>
<gene>
    <name evidence="3" type="ORF">ASZ78_010347</name>
</gene>
<dbReference type="InterPro" id="IPR045140">
    <property type="entry name" value="SHCBP1-like"/>
</dbReference>
<evidence type="ECO:0000259" key="2">
    <source>
        <dbReference type="Pfam" id="PF23762"/>
    </source>
</evidence>
<accession>A0A226NJ67</accession>
<dbReference type="Pfam" id="PF23762">
    <property type="entry name" value="SHCBP_N"/>
    <property type="match status" value="1"/>
</dbReference>
<reference evidence="3 4" key="1">
    <citation type="submission" date="2016-07" db="EMBL/GenBank/DDBJ databases">
        <title>Disparate Historic Effective Population Sizes Predicted by Modern Levels of Genome Diversity for the Scaled Quail (Callipepla squamata) and the Northern Bobwhite (Colinus virginianus): Inferences from First and Second Generation Draft Genome Assemblies for Sympatric New World Quail.</title>
        <authorList>
            <person name="Oldeschulte D.L."/>
            <person name="Halley Y.A."/>
            <person name="Bhattarai E.K."/>
            <person name="Brashear W.A."/>
            <person name="Hill J."/>
            <person name="Metz R.P."/>
            <person name="Johnson C.D."/>
            <person name="Rollins D."/>
            <person name="Peterson M.J."/>
            <person name="Bickhart D.M."/>
            <person name="Decker J.E."/>
            <person name="Seabury C.M."/>
        </authorList>
    </citation>
    <scope>NUCLEOTIDE SEQUENCE [LARGE SCALE GENOMIC DNA]</scope>
    <source>
        <strain evidence="3 4">Texas</strain>
        <tissue evidence="3">Leg muscle</tissue>
    </source>
</reference>
<evidence type="ECO:0000313" key="4">
    <source>
        <dbReference type="Proteomes" id="UP000198323"/>
    </source>
</evidence>
<dbReference type="AlphaFoldDB" id="A0A226NJ67"/>
<dbReference type="InterPro" id="IPR011050">
    <property type="entry name" value="Pectin_lyase_fold/virulence"/>
</dbReference>
<evidence type="ECO:0000256" key="1">
    <source>
        <dbReference type="SAM" id="MobiDB-lite"/>
    </source>
</evidence>
<dbReference type="STRING" id="9009.A0A226NJ67"/>
<comment type="caution">
    <text evidence="3">The sequence shown here is derived from an EMBL/GenBank/DDBJ whole genome shotgun (WGS) entry which is preliminary data.</text>
</comment>
<feature type="domain" description="SHC SH2" evidence="2">
    <location>
        <begin position="62"/>
        <end position="290"/>
    </location>
</feature>
<feature type="compositionally biased region" description="Basic and acidic residues" evidence="1">
    <location>
        <begin position="1"/>
        <end position="19"/>
    </location>
</feature>
<dbReference type="EMBL" id="MCFN01000031">
    <property type="protein sequence ID" value="OXB67745.1"/>
    <property type="molecule type" value="Genomic_DNA"/>
</dbReference>
<name>A0A226NJ67_CALSU</name>
<dbReference type="SUPFAM" id="SSF51126">
    <property type="entry name" value="Pectin lyase-like"/>
    <property type="match status" value="1"/>
</dbReference>
<dbReference type="InterPro" id="IPR012334">
    <property type="entry name" value="Pectin_lyas_fold"/>
</dbReference>
<proteinExistence type="predicted"/>
<dbReference type="PANTHER" id="PTHR14695:SF8">
    <property type="entry name" value="SHC SH2 DOMAIN-BINDING PROTEIN 1"/>
    <property type="match status" value="1"/>
</dbReference>
<dbReference type="Proteomes" id="UP000198323">
    <property type="component" value="Unassembled WGS sequence"/>
</dbReference>
<keyword evidence="4" id="KW-1185">Reference proteome</keyword>
<evidence type="ECO:0000313" key="3">
    <source>
        <dbReference type="EMBL" id="OXB67745.1"/>
    </source>
</evidence>
<dbReference type="OrthoDB" id="5978115at2759"/>
<organism evidence="3 4">
    <name type="scientific">Callipepla squamata</name>
    <name type="common">Scaled quail</name>
    <dbReference type="NCBI Taxonomy" id="9009"/>
    <lineage>
        <taxon>Eukaryota</taxon>
        <taxon>Metazoa</taxon>
        <taxon>Chordata</taxon>
        <taxon>Craniata</taxon>
        <taxon>Vertebrata</taxon>
        <taxon>Euteleostomi</taxon>
        <taxon>Archelosauria</taxon>
        <taxon>Archosauria</taxon>
        <taxon>Dinosauria</taxon>
        <taxon>Saurischia</taxon>
        <taxon>Theropoda</taxon>
        <taxon>Coelurosauria</taxon>
        <taxon>Aves</taxon>
        <taxon>Neognathae</taxon>
        <taxon>Galloanserae</taxon>
        <taxon>Galliformes</taxon>
        <taxon>Odontophoridae</taxon>
        <taxon>Callipepla</taxon>
    </lineage>
</organism>